<dbReference type="EC" id="1.-.-.-" evidence="3"/>
<evidence type="ECO:0000313" key="4">
    <source>
        <dbReference type="Proteomes" id="UP001331561"/>
    </source>
</evidence>
<keyword evidence="4" id="KW-1185">Reference proteome</keyword>
<protein>
    <submittedName>
        <fullName evidence="3">SDR family oxidoreductase</fullName>
        <ecNumber evidence="3">1.-.-.-</ecNumber>
    </submittedName>
</protein>
<evidence type="ECO:0000313" key="3">
    <source>
        <dbReference type="EMBL" id="MEC5384947.1"/>
    </source>
</evidence>
<dbReference type="Gene3D" id="3.40.50.720">
    <property type="entry name" value="NAD(P)-binding Rossmann-like Domain"/>
    <property type="match status" value="1"/>
</dbReference>
<dbReference type="InterPro" id="IPR002347">
    <property type="entry name" value="SDR_fam"/>
</dbReference>
<organism evidence="3 4">
    <name type="scientific">Uliginosibacterium silvisoli</name>
    <dbReference type="NCBI Taxonomy" id="3114758"/>
    <lineage>
        <taxon>Bacteria</taxon>
        <taxon>Pseudomonadati</taxon>
        <taxon>Pseudomonadota</taxon>
        <taxon>Betaproteobacteria</taxon>
        <taxon>Rhodocyclales</taxon>
        <taxon>Zoogloeaceae</taxon>
        <taxon>Uliginosibacterium</taxon>
    </lineage>
</organism>
<accession>A0ABU6JZ49</accession>
<dbReference type="GO" id="GO:0016491">
    <property type="term" value="F:oxidoreductase activity"/>
    <property type="evidence" value="ECO:0007669"/>
    <property type="project" value="UniProtKB-KW"/>
</dbReference>
<proteinExistence type="inferred from homology"/>
<dbReference type="PANTHER" id="PTHR43669:SF3">
    <property type="entry name" value="ALCOHOL DEHYDROGENASE, PUTATIVE (AFU_ORTHOLOGUE AFUA_3G03445)-RELATED"/>
    <property type="match status" value="1"/>
</dbReference>
<sequence>MLLTDKVAVIYGGGGAIGGAVARSFAREGARVFLAGRTLARLEAVAADIRAAGGRVDIAALDALDEDTVNRHADAIAASAGRIDISLNAIGLMHVQGPPLAELSLADFTLPISGYTRSNFITAKAAARHMTPQHAGVILTLSTPGARMTGQGFLGYGVTCAAIEGFSRLLAGELGGNGIRVICLRPDAIPEAQPHSHARQVFQGFADRFGTTVDAMLAERGRSGTLLQRFPTLGEVADYAAFVASDRGSAMTGAIANLTCGSLVD</sequence>
<comment type="caution">
    <text evidence="3">The sequence shown here is derived from an EMBL/GenBank/DDBJ whole genome shotgun (WGS) entry which is preliminary data.</text>
</comment>
<evidence type="ECO:0000256" key="1">
    <source>
        <dbReference type="ARBA" id="ARBA00006484"/>
    </source>
</evidence>
<dbReference type="PANTHER" id="PTHR43669">
    <property type="entry name" value="5-KETO-D-GLUCONATE 5-REDUCTASE"/>
    <property type="match status" value="1"/>
</dbReference>
<dbReference type="PRINTS" id="PR00081">
    <property type="entry name" value="GDHRDH"/>
</dbReference>
<dbReference type="CDD" id="cd05233">
    <property type="entry name" value="SDR_c"/>
    <property type="match status" value="1"/>
</dbReference>
<evidence type="ECO:0000256" key="2">
    <source>
        <dbReference type="ARBA" id="ARBA00023002"/>
    </source>
</evidence>
<keyword evidence="2 3" id="KW-0560">Oxidoreductase</keyword>
<dbReference type="Pfam" id="PF13561">
    <property type="entry name" value="adh_short_C2"/>
    <property type="match status" value="1"/>
</dbReference>
<dbReference type="SUPFAM" id="SSF51735">
    <property type="entry name" value="NAD(P)-binding Rossmann-fold domains"/>
    <property type="match status" value="1"/>
</dbReference>
<dbReference type="EMBL" id="JAYXHS010000001">
    <property type="protein sequence ID" value="MEC5384947.1"/>
    <property type="molecule type" value="Genomic_DNA"/>
</dbReference>
<dbReference type="InterPro" id="IPR036291">
    <property type="entry name" value="NAD(P)-bd_dom_sf"/>
</dbReference>
<name>A0ABU6JZ49_9RHOO</name>
<reference evidence="3 4" key="1">
    <citation type="submission" date="2024-01" db="EMBL/GenBank/DDBJ databases">
        <title>Uliginosibacterium soil sp. nov.</title>
        <authorList>
            <person name="Lv Y."/>
        </authorList>
    </citation>
    <scope>NUCLEOTIDE SEQUENCE [LARGE SCALE GENOMIC DNA]</scope>
    <source>
        <strain evidence="3 4">H3</strain>
    </source>
</reference>
<gene>
    <name evidence="3" type="ORF">VVD49_04390</name>
</gene>
<dbReference type="Proteomes" id="UP001331561">
    <property type="component" value="Unassembled WGS sequence"/>
</dbReference>
<dbReference type="RefSeq" id="WP_327597913.1">
    <property type="nucleotide sequence ID" value="NZ_JAYXHS010000001.1"/>
</dbReference>
<comment type="similarity">
    <text evidence="1">Belongs to the short-chain dehydrogenases/reductases (SDR) family.</text>
</comment>